<feature type="region of interest" description="Disordered" evidence="1">
    <location>
        <begin position="1"/>
        <end position="23"/>
    </location>
</feature>
<keyword evidence="4" id="KW-1185">Reference proteome</keyword>
<name>A0A6G1DZX7_9ORYZ</name>
<protein>
    <submittedName>
        <fullName evidence="3">Uncharacterized protein</fullName>
    </submittedName>
</protein>
<comment type="caution">
    <text evidence="3">The sequence shown here is derived from an EMBL/GenBank/DDBJ whole genome shotgun (WGS) entry which is preliminary data.</text>
</comment>
<evidence type="ECO:0000256" key="1">
    <source>
        <dbReference type="SAM" id="MobiDB-lite"/>
    </source>
</evidence>
<evidence type="ECO:0000313" key="2">
    <source>
        <dbReference type="EMBL" id="KAF0917252.1"/>
    </source>
</evidence>
<organism evidence="3 4">
    <name type="scientific">Oryza meyeriana var. granulata</name>
    <dbReference type="NCBI Taxonomy" id="110450"/>
    <lineage>
        <taxon>Eukaryota</taxon>
        <taxon>Viridiplantae</taxon>
        <taxon>Streptophyta</taxon>
        <taxon>Embryophyta</taxon>
        <taxon>Tracheophyta</taxon>
        <taxon>Spermatophyta</taxon>
        <taxon>Magnoliopsida</taxon>
        <taxon>Liliopsida</taxon>
        <taxon>Poales</taxon>
        <taxon>Poaceae</taxon>
        <taxon>BOP clade</taxon>
        <taxon>Oryzoideae</taxon>
        <taxon>Oryzeae</taxon>
        <taxon>Oryzinae</taxon>
        <taxon>Oryza</taxon>
        <taxon>Oryza meyeriana</taxon>
    </lineage>
</organism>
<sequence length="63" mass="6996">MARWLGGVATSGGVVEGEESDQEELASRWLAQGVAERSAIERRGTGDRDLRWQQRFVDCDDGE</sequence>
<accession>A0A6G1DZX7</accession>
<reference evidence="3 4" key="1">
    <citation type="submission" date="2019-11" db="EMBL/GenBank/DDBJ databases">
        <title>Whole genome sequence of Oryza granulata.</title>
        <authorList>
            <person name="Li W."/>
        </authorList>
    </citation>
    <scope>NUCLEOTIDE SEQUENCE [LARGE SCALE GENOMIC DNA]</scope>
    <source>
        <strain evidence="4">cv. Menghai</strain>
        <tissue evidence="3">Leaf</tissue>
    </source>
</reference>
<dbReference type="EMBL" id="SPHZ02000005">
    <property type="protein sequence ID" value="KAF0917252.1"/>
    <property type="molecule type" value="Genomic_DNA"/>
</dbReference>
<evidence type="ECO:0000313" key="3">
    <source>
        <dbReference type="EMBL" id="KAF0917253.1"/>
    </source>
</evidence>
<dbReference type="Proteomes" id="UP000479710">
    <property type="component" value="Unassembled WGS sequence"/>
</dbReference>
<gene>
    <name evidence="2" type="ORF">E2562_017140</name>
    <name evidence="3" type="ORF">E2562_017141</name>
</gene>
<evidence type="ECO:0000313" key="4">
    <source>
        <dbReference type="Proteomes" id="UP000479710"/>
    </source>
</evidence>
<dbReference type="AlphaFoldDB" id="A0A6G1DZX7"/>
<dbReference type="EMBL" id="SPHZ02000005">
    <property type="protein sequence ID" value="KAF0917253.1"/>
    <property type="molecule type" value="Genomic_DNA"/>
</dbReference>
<proteinExistence type="predicted"/>